<dbReference type="Pfam" id="PF10986">
    <property type="entry name" value="ZrgA"/>
    <property type="match status" value="1"/>
</dbReference>
<feature type="chain" id="PRO_5018004672" evidence="2">
    <location>
        <begin position="20"/>
        <end position="232"/>
    </location>
</feature>
<comment type="caution">
    <text evidence="3">The sequence shown here is derived from an EMBL/GenBank/DDBJ whole genome shotgun (WGS) entry which is preliminary data.</text>
</comment>
<dbReference type="OrthoDB" id="7346546at2"/>
<accession>A0A3N4UKY3</accession>
<evidence type="ECO:0000256" key="2">
    <source>
        <dbReference type="SAM" id="SignalP"/>
    </source>
</evidence>
<dbReference type="InterPro" id="IPR021253">
    <property type="entry name" value="ZrgA-like"/>
</dbReference>
<feature type="signal peptide" evidence="2">
    <location>
        <begin position="1"/>
        <end position="19"/>
    </location>
</feature>
<evidence type="ECO:0000256" key="1">
    <source>
        <dbReference type="SAM" id="MobiDB-lite"/>
    </source>
</evidence>
<sequence length="232" mass="25377">MKLLSLTALSLALAAPAMGDETRQLEAHEHGVGLLNIALDGDDIAIELRAAGADIVGFEYEAQSDADIAKVSAALNVLAEPLKLFSLPATAQCSVVDVKVDLESEAGHDAHDHDDHDGDDHDDHDAHEHAAHDHDDHDEHEHDDHDAHDHDAHEHDDHEAHDDHDAASGHTEFHVEYRLTCEDLEQIQVLTTNYFDIFPNAMKLTVQAVSQTGAAGYEMSRDTAFVSLTDLF</sequence>
<feature type="region of interest" description="Disordered" evidence="1">
    <location>
        <begin position="108"/>
        <end position="167"/>
    </location>
</feature>
<dbReference type="EMBL" id="RKQK01000001">
    <property type="protein sequence ID" value="RPE71262.1"/>
    <property type="molecule type" value="Genomic_DNA"/>
</dbReference>
<name>A0A3N4UKY3_9RHOB</name>
<organism evidence="3 4">
    <name type="scientific">Pacificibacter maritimus</name>
    <dbReference type="NCBI Taxonomy" id="762213"/>
    <lineage>
        <taxon>Bacteria</taxon>
        <taxon>Pseudomonadati</taxon>
        <taxon>Pseudomonadota</taxon>
        <taxon>Alphaproteobacteria</taxon>
        <taxon>Rhodobacterales</taxon>
        <taxon>Roseobacteraceae</taxon>
        <taxon>Pacificibacter</taxon>
    </lineage>
</organism>
<dbReference type="AlphaFoldDB" id="A0A3N4UKY3"/>
<proteinExistence type="predicted"/>
<evidence type="ECO:0000313" key="4">
    <source>
        <dbReference type="Proteomes" id="UP000269689"/>
    </source>
</evidence>
<keyword evidence="2" id="KW-0732">Signal</keyword>
<dbReference type="RefSeq" id="WP_123791493.1">
    <property type="nucleotide sequence ID" value="NZ_RKQK01000001.1"/>
</dbReference>
<keyword evidence="4" id="KW-1185">Reference proteome</keyword>
<dbReference type="Proteomes" id="UP000269689">
    <property type="component" value="Unassembled WGS sequence"/>
</dbReference>
<protein>
    <submittedName>
        <fullName evidence="3">Uncharacterized protein DUF2796</fullName>
    </submittedName>
</protein>
<gene>
    <name evidence="3" type="ORF">EDD53_0378</name>
</gene>
<reference evidence="3 4" key="1">
    <citation type="submission" date="2018-11" db="EMBL/GenBank/DDBJ databases">
        <title>Genomic Encyclopedia of Type Strains, Phase IV (KMG-IV): sequencing the most valuable type-strain genomes for metagenomic binning, comparative biology and taxonomic classification.</title>
        <authorList>
            <person name="Goeker M."/>
        </authorList>
    </citation>
    <scope>NUCLEOTIDE SEQUENCE [LARGE SCALE GENOMIC DNA]</scope>
    <source>
        <strain evidence="3 4">DSM 104731</strain>
    </source>
</reference>
<evidence type="ECO:0000313" key="3">
    <source>
        <dbReference type="EMBL" id="RPE71262.1"/>
    </source>
</evidence>